<dbReference type="Proteomes" id="UP000317365">
    <property type="component" value="Chromosome"/>
</dbReference>
<proteinExistence type="inferred from homology"/>
<dbReference type="EMBL" id="CP036282">
    <property type="protein sequence ID" value="QDL56089.1"/>
    <property type="molecule type" value="Genomic_DNA"/>
</dbReference>
<dbReference type="PANTHER" id="PTHR30203">
    <property type="entry name" value="OUTER MEMBRANE CATION EFFLUX PROTEIN"/>
    <property type="match status" value="1"/>
</dbReference>
<dbReference type="NCBIfam" id="TIGR01845">
    <property type="entry name" value="outer_NodT"/>
    <property type="match status" value="1"/>
</dbReference>
<accession>A0A515ETV6</accession>
<dbReference type="Gene3D" id="1.20.1600.10">
    <property type="entry name" value="Outer membrane efflux proteins (OEP)"/>
    <property type="match status" value="1"/>
</dbReference>
<evidence type="ECO:0000256" key="2">
    <source>
        <dbReference type="RuleBase" id="RU362097"/>
    </source>
</evidence>
<dbReference type="KEGG" id="rhg:EXZ61_19060"/>
<reference evidence="4" key="2">
    <citation type="journal article" date="2020" name="Int. J. Syst. Evol. Microbiol.">
        <title>Genomic insights into a novel species Rhodoferax aquaticus sp. nov., isolated from freshwater.</title>
        <authorList>
            <person name="Li T."/>
            <person name="Zhuo Y."/>
            <person name="Jin C.Z."/>
            <person name="Wu X."/>
            <person name="Ko S.R."/>
            <person name="Jin F.J."/>
            <person name="Ahn C.Y."/>
            <person name="Oh H.M."/>
            <person name="Lee H.G."/>
            <person name="Jin L."/>
        </authorList>
    </citation>
    <scope>NUCLEOTIDE SEQUENCE [LARGE SCALE GENOMIC DNA]</scope>
    <source>
        <strain evidence="4">Gr-4</strain>
    </source>
</reference>
<dbReference type="AlphaFoldDB" id="A0A515ETV6"/>
<protein>
    <submittedName>
        <fullName evidence="3">Efflux transporter outer membrane subunit</fullName>
    </submittedName>
</protein>
<keyword evidence="2" id="KW-0564">Palmitate</keyword>
<dbReference type="GO" id="GO:0015562">
    <property type="term" value="F:efflux transmembrane transporter activity"/>
    <property type="evidence" value="ECO:0007669"/>
    <property type="project" value="InterPro"/>
</dbReference>
<dbReference type="Pfam" id="PF02321">
    <property type="entry name" value="OEP"/>
    <property type="match status" value="2"/>
</dbReference>
<dbReference type="Gene3D" id="2.20.200.10">
    <property type="entry name" value="Outer membrane efflux proteins (OEP)"/>
    <property type="match status" value="1"/>
</dbReference>
<comment type="similarity">
    <text evidence="1 2">Belongs to the outer membrane factor (OMF) (TC 1.B.17) family.</text>
</comment>
<dbReference type="InterPro" id="IPR003423">
    <property type="entry name" value="OMP_efflux"/>
</dbReference>
<reference evidence="4" key="1">
    <citation type="submission" date="2019-02" db="EMBL/GenBank/DDBJ databases">
        <title>Complete genome sequence of Rhodoferax sp. Gr-4.</title>
        <authorList>
            <person name="Jin L."/>
        </authorList>
    </citation>
    <scope>NUCLEOTIDE SEQUENCE [LARGE SCALE GENOMIC DNA]</scope>
    <source>
        <strain evidence="4">Gr-4</strain>
    </source>
</reference>
<keyword evidence="2" id="KW-1134">Transmembrane beta strand</keyword>
<organism evidence="3 4">
    <name type="scientific">Rhodoferax aquaticus</name>
    <dbReference type="NCBI Taxonomy" id="2527691"/>
    <lineage>
        <taxon>Bacteria</taxon>
        <taxon>Pseudomonadati</taxon>
        <taxon>Pseudomonadota</taxon>
        <taxon>Betaproteobacteria</taxon>
        <taxon>Burkholderiales</taxon>
        <taxon>Comamonadaceae</taxon>
        <taxon>Rhodoferax</taxon>
    </lineage>
</organism>
<sequence length="449" mass="48354">MPRFLLIGLCAFLIGCSQTSDLKRPDAPVPQAWSAPDIELTPHDAAKTHWRNYFADPRLQSLITQALENNRDLKIAAARVVEARALYGVTKAEGLPSLSLGATAGASLTMIEAPLAVVSYELDFWGRLAGLSDSARFSFLATEEARRAVRISLVADVASAYFTLLQLDAMAELSQATADAREQSLELLTKGRDLGGLNDFEVQQAAGILEMAKSALADVQYQRVAVKNRLDYLVGKVAVMQTPGYALEEQDLDLALAPGLPSEVLLVRPDVMASEQRLRAAHANIGVARTAFFPKIALVAGFGVASQGLASLLSGSTTSFSPRFSLPALFDGGRTAAGVEVAEARKSIALAEYERTIQLAFREVSDQLAARASLVAQMRSANVNKASQERRLQIAWARHNAGMVGYLEVLDAQRELFAAQQAALQVRRAQLESAVQLYKALGGGEQRAD</sequence>
<keyword evidence="2" id="KW-0812">Transmembrane</keyword>
<gene>
    <name evidence="3" type="ORF">EXZ61_19060</name>
</gene>
<dbReference type="SUPFAM" id="SSF56954">
    <property type="entry name" value="Outer membrane efflux proteins (OEP)"/>
    <property type="match status" value="1"/>
</dbReference>
<evidence type="ECO:0000256" key="1">
    <source>
        <dbReference type="ARBA" id="ARBA00007613"/>
    </source>
</evidence>
<comment type="subcellular location">
    <subcellularLocation>
        <location evidence="2">Cell membrane</location>
        <topology evidence="2">Lipid-anchor</topology>
    </subcellularLocation>
</comment>
<evidence type="ECO:0000313" key="4">
    <source>
        <dbReference type="Proteomes" id="UP000317365"/>
    </source>
</evidence>
<evidence type="ECO:0000313" key="3">
    <source>
        <dbReference type="EMBL" id="QDL56089.1"/>
    </source>
</evidence>
<dbReference type="InterPro" id="IPR010131">
    <property type="entry name" value="MdtP/NodT-like"/>
</dbReference>
<dbReference type="PROSITE" id="PS51257">
    <property type="entry name" value="PROKAR_LIPOPROTEIN"/>
    <property type="match status" value="1"/>
</dbReference>
<keyword evidence="2" id="KW-0449">Lipoprotein</keyword>
<keyword evidence="4" id="KW-1185">Reference proteome</keyword>
<dbReference type="PANTHER" id="PTHR30203:SF33">
    <property type="entry name" value="BLR4455 PROTEIN"/>
    <property type="match status" value="1"/>
</dbReference>
<dbReference type="GO" id="GO:0005886">
    <property type="term" value="C:plasma membrane"/>
    <property type="evidence" value="ECO:0007669"/>
    <property type="project" value="UniProtKB-SubCell"/>
</dbReference>
<keyword evidence="2" id="KW-0472">Membrane</keyword>
<name>A0A515ETV6_9BURK</name>